<evidence type="ECO:0000256" key="3">
    <source>
        <dbReference type="ARBA" id="ARBA00022448"/>
    </source>
</evidence>
<keyword evidence="6 11" id="KW-0732">Signal</keyword>
<evidence type="ECO:0000256" key="11">
    <source>
        <dbReference type="SAM" id="SignalP"/>
    </source>
</evidence>
<proteinExistence type="predicted"/>
<dbReference type="EMBL" id="CADIKL010000018">
    <property type="protein sequence ID" value="CAB3793744.1"/>
    <property type="molecule type" value="Genomic_DNA"/>
</dbReference>
<feature type="chain" id="PRO_5026878732" evidence="11">
    <location>
        <begin position="23"/>
        <end position="371"/>
    </location>
</feature>
<evidence type="ECO:0000256" key="2">
    <source>
        <dbReference type="ARBA" id="ARBA00011233"/>
    </source>
</evidence>
<feature type="domain" description="Porin" evidence="12">
    <location>
        <begin position="10"/>
        <end position="342"/>
    </location>
</feature>
<dbReference type="AlphaFoldDB" id="A0A6J5G8G0"/>
<keyword evidence="4" id="KW-1134">Transmembrane beta strand</keyword>
<dbReference type="PRINTS" id="PR00184">
    <property type="entry name" value="NEISSPPORIN"/>
</dbReference>
<keyword evidence="9" id="KW-0472">Membrane</keyword>
<sequence length="371" mass="39762">MGFNRQGIGAAVMMLAVQGAWAQSSVTLYGTVDNFVQYLGNGSTHSFSERSGGNSGSSLGIRGEEDLGGGLKAKFVLESGYNTNNGTFFVDSSSLFYRQAWVGLSHEKYGSLTFGRQYQPTFWAIYYTDPFRGDEVLSPIAAVAVDVDRNTLATQAASGRTSNSIEYQSPVVGGFKLYTMYAFSSSATQPVVQSIGNLFDVAVSWSGYGLYAGLAYQNQHAGSEMVPGLPAALNLLGTERFTGSLAYRIGIVNLQANYTYNRSNDAPAGSMAAMLNAAHSYSFAEVGATVQATSADAIEIAAVERNARGVHDNAWGVELGIDHNISKRTQIYARAGYIKNHGTSMMSWPAVTVTEPDSSQRLVALGLLHRF</sequence>
<dbReference type="GO" id="GO:0006811">
    <property type="term" value="P:monoatomic ion transport"/>
    <property type="evidence" value="ECO:0007669"/>
    <property type="project" value="UniProtKB-KW"/>
</dbReference>
<dbReference type="PANTHER" id="PTHR34501:SF9">
    <property type="entry name" value="MAJOR OUTER MEMBRANE PROTEIN P.IA"/>
    <property type="match status" value="1"/>
</dbReference>
<evidence type="ECO:0000256" key="9">
    <source>
        <dbReference type="ARBA" id="ARBA00023136"/>
    </source>
</evidence>
<dbReference type="InterPro" id="IPR002299">
    <property type="entry name" value="Porin_Neis"/>
</dbReference>
<dbReference type="GO" id="GO:0046930">
    <property type="term" value="C:pore complex"/>
    <property type="evidence" value="ECO:0007669"/>
    <property type="project" value="UniProtKB-KW"/>
</dbReference>
<accession>A0A6J5G8G0</accession>
<keyword evidence="8" id="KW-0626">Porin</keyword>
<dbReference type="RefSeq" id="WP_129564029.1">
    <property type="nucleotide sequence ID" value="NZ_CADIKL010000018.1"/>
</dbReference>
<dbReference type="GO" id="GO:0015288">
    <property type="term" value="F:porin activity"/>
    <property type="evidence" value="ECO:0007669"/>
    <property type="project" value="UniProtKB-KW"/>
</dbReference>
<evidence type="ECO:0000256" key="6">
    <source>
        <dbReference type="ARBA" id="ARBA00022729"/>
    </source>
</evidence>
<keyword evidence="14" id="KW-1185">Reference proteome</keyword>
<keyword evidence="3" id="KW-0813">Transport</keyword>
<evidence type="ECO:0000256" key="4">
    <source>
        <dbReference type="ARBA" id="ARBA00022452"/>
    </source>
</evidence>
<dbReference type="SUPFAM" id="SSF56935">
    <property type="entry name" value="Porins"/>
    <property type="match status" value="1"/>
</dbReference>
<keyword evidence="5" id="KW-0812">Transmembrane</keyword>
<evidence type="ECO:0000256" key="10">
    <source>
        <dbReference type="ARBA" id="ARBA00023237"/>
    </source>
</evidence>
<evidence type="ECO:0000256" key="7">
    <source>
        <dbReference type="ARBA" id="ARBA00023065"/>
    </source>
</evidence>
<gene>
    <name evidence="13" type="ORF">LMG28688_03802</name>
</gene>
<organism evidence="13 14">
    <name type="scientific">Paraburkholderia caffeinitolerans</name>
    <dbReference type="NCBI Taxonomy" id="1723730"/>
    <lineage>
        <taxon>Bacteria</taxon>
        <taxon>Pseudomonadati</taxon>
        <taxon>Pseudomonadota</taxon>
        <taxon>Betaproteobacteria</taxon>
        <taxon>Burkholderiales</taxon>
        <taxon>Burkholderiaceae</taxon>
        <taxon>Paraburkholderia</taxon>
    </lineage>
</organism>
<dbReference type="CDD" id="cd00342">
    <property type="entry name" value="gram_neg_porins"/>
    <property type="match status" value="1"/>
</dbReference>
<protein>
    <submittedName>
        <fullName evidence="13">Outer membrane porin protein 32</fullName>
    </submittedName>
</protein>
<dbReference type="PANTHER" id="PTHR34501">
    <property type="entry name" value="PROTEIN YDDL-RELATED"/>
    <property type="match status" value="1"/>
</dbReference>
<dbReference type="InterPro" id="IPR050298">
    <property type="entry name" value="Gram-neg_bact_OMP"/>
</dbReference>
<feature type="signal peptide" evidence="11">
    <location>
        <begin position="1"/>
        <end position="22"/>
    </location>
</feature>
<evidence type="ECO:0000256" key="5">
    <source>
        <dbReference type="ARBA" id="ARBA00022692"/>
    </source>
</evidence>
<name>A0A6J5G8G0_9BURK</name>
<evidence type="ECO:0000313" key="13">
    <source>
        <dbReference type="EMBL" id="CAB3793744.1"/>
    </source>
</evidence>
<comment type="subcellular location">
    <subcellularLocation>
        <location evidence="1">Cell outer membrane</location>
        <topology evidence="1">Multi-pass membrane protein</topology>
    </subcellularLocation>
</comment>
<evidence type="ECO:0000256" key="1">
    <source>
        <dbReference type="ARBA" id="ARBA00004571"/>
    </source>
</evidence>
<evidence type="ECO:0000313" key="14">
    <source>
        <dbReference type="Proteomes" id="UP000494119"/>
    </source>
</evidence>
<comment type="subunit">
    <text evidence="2">Homotrimer.</text>
</comment>
<dbReference type="Pfam" id="PF13609">
    <property type="entry name" value="Porin_4"/>
    <property type="match status" value="1"/>
</dbReference>
<dbReference type="Gene3D" id="2.40.160.10">
    <property type="entry name" value="Porin"/>
    <property type="match status" value="1"/>
</dbReference>
<evidence type="ECO:0000259" key="12">
    <source>
        <dbReference type="Pfam" id="PF13609"/>
    </source>
</evidence>
<dbReference type="Proteomes" id="UP000494119">
    <property type="component" value="Unassembled WGS sequence"/>
</dbReference>
<dbReference type="GO" id="GO:0009279">
    <property type="term" value="C:cell outer membrane"/>
    <property type="evidence" value="ECO:0007669"/>
    <property type="project" value="UniProtKB-SubCell"/>
</dbReference>
<dbReference type="InterPro" id="IPR033900">
    <property type="entry name" value="Gram_neg_porin_domain"/>
</dbReference>
<keyword evidence="7" id="KW-0406">Ion transport</keyword>
<keyword evidence="10" id="KW-0998">Cell outer membrane</keyword>
<evidence type="ECO:0000256" key="8">
    <source>
        <dbReference type="ARBA" id="ARBA00023114"/>
    </source>
</evidence>
<dbReference type="InterPro" id="IPR023614">
    <property type="entry name" value="Porin_dom_sf"/>
</dbReference>
<reference evidence="13 14" key="1">
    <citation type="submission" date="2020-04" db="EMBL/GenBank/DDBJ databases">
        <authorList>
            <person name="De Canck E."/>
        </authorList>
    </citation>
    <scope>NUCLEOTIDE SEQUENCE [LARGE SCALE GENOMIC DNA]</scope>
    <source>
        <strain evidence="13 14">LMG 28688</strain>
    </source>
</reference>